<dbReference type="CDD" id="cd19769">
    <property type="entry name" value="Bbox2_TRIM16-like"/>
    <property type="match status" value="1"/>
</dbReference>
<dbReference type="InterPro" id="IPR001870">
    <property type="entry name" value="B30.2/SPRY"/>
</dbReference>
<feature type="domain" description="B30.2/SPRY" evidence="12">
    <location>
        <begin position="375"/>
        <end position="566"/>
    </location>
</feature>
<keyword evidence="3 7" id="KW-0863">Zinc-finger</keyword>
<evidence type="ECO:0000313" key="13">
    <source>
        <dbReference type="EMBL" id="PIO34146.1"/>
    </source>
</evidence>
<keyword evidence="1" id="KW-0399">Innate immunity</keyword>
<name>A0A2G9S1X7_AQUCT</name>
<dbReference type="InterPro" id="IPR003877">
    <property type="entry name" value="SPRY_dom"/>
</dbReference>
<dbReference type="SMART" id="SM00184">
    <property type="entry name" value="RING"/>
    <property type="match status" value="1"/>
</dbReference>
<evidence type="ECO:0000256" key="7">
    <source>
        <dbReference type="PROSITE-ProRule" id="PRU00024"/>
    </source>
</evidence>
<evidence type="ECO:0000256" key="8">
    <source>
        <dbReference type="SAM" id="Coils"/>
    </source>
</evidence>
<evidence type="ECO:0000259" key="12">
    <source>
        <dbReference type="PROSITE" id="PS50188"/>
    </source>
</evidence>
<feature type="domain" description="B box-type" evidence="11">
    <location>
        <begin position="184"/>
        <end position="225"/>
    </location>
</feature>
<dbReference type="InterPro" id="IPR013083">
    <property type="entry name" value="Znf_RING/FYVE/PHD"/>
</dbReference>
<dbReference type="Pfam" id="PF15227">
    <property type="entry name" value="zf-C3HC4_4"/>
    <property type="match status" value="1"/>
</dbReference>
<dbReference type="SUPFAM" id="SSF57850">
    <property type="entry name" value="RING/U-box"/>
    <property type="match status" value="1"/>
</dbReference>
<accession>A0A2G9S1X7</accession>
<evidence type="ECO:0000256" key="2">
    <source>
        <dbReference type="ARBA" id="ARBA00022723"/>
    </source>
</evidence>
<keyword evidence="5" id="KW-0391">Immunity</keyword>
<dbReference type="InterPro" id="IPR013320">
    <property type="entry name" value="ConA-like_dom_sf"/>
</dbReference>
<evidence type="ECO:0000256" key="3">
    <source>
        <dbReference type="ARBA" id="ARBA00022771"/>
    </source>
</evidence>
<feature type="domain" description="RING-type" evidence="10">
    <location>
        <begin position="61"/>
        <end position="104"/>
    </location>
</feature>
<dbReference type="PROSITE" id="PS50089">
    <property type="entry name" value="ZF_RING_2"/>
    <property type="match status" value="1"/>
</dbReference>
<evidence type="ECO:0000256" key="4">
    <source>
        <dbReference type="ARBA" id="ARBA00022833"/>
    </source>
</evidence>
<feature type="region of interest" description="Disordered" evidence="9">
    <location>
        <begin position="416"/>
        <end position="438"/>
    </location>
</feature>
<dbReference type="PANTHER" id="PTHR25465">
    <property type="entry name" value="B-BOX DOMAIN CONTAINING"/>
    <property type="match status" value="1"/>
</dbReference>
<dbReference type="GO" id="GO:0008270">
    <property type="term" value="F:zinc ion binding"/>
    <property type="evidence" value="ECO:0007669"/>
    <property type="project" value="UniProtKB-KW"/>
</dbReference>
<dbReference type="InterPro" id="IPR051051">
    <property type="entry name" value="E3_ubiq-ligase_TRIM/RNF"/>
</dbReference>
<dbReference type="InterPro" id="IPR043136">
    <property type="entry name" value="B30.2/SPRY_sf"/>
</dbReference>
<dbReference type="PROSITE" id="PS50119">
    <property type="entry name" value="ZF_BBOX"/>
    <property type="match status" value="1"/>
</dbReference>
<dbReference type="PROSITE" id="PS50188">
    <property type="entry name" value="B302_SPRY"/>
    <property type="match status" value="1"/>
</dbReference>
<sequence>MGSTANSSKSAARNYLTGDFDELAILTEHRFNFISVPDTCIFISLLLSAMASADLRAEMECSVCLNIYTDPVMLRCGDNFCRVCIDRVLDTQEGSGGYFCPVCREKFTNRPALHRNITLRNIMENFLSAQLDQEESGVFCTHCVDFPVPAVRSCLHCEVSLCDKHLRVHKKSPEHILTDLPLPMERRKCSIHKKILEYYCTEDDTCICVSCHLAGEHRGHQVETLDKASEKKKETLRNVLQKLLTKRKETEEKVQSLQEHRRKVEEKAAGDTERVTALFRDLRRRLEDLEKRVLRDISGRAERISISIRDLEIKKEELSRKMRHIEELCNMTDPLTVLQESDTGDLCDTEDGDNEDRERHEELLHDGGGLDVAGVLHTGLSDIITEVNEYFPIQEAADILMASNELQISYDRKTTSGSYLDQNHPETPERSQDDSQVLSSQSFYSGRHYWDVDVGGSDEWVVGMCYSSIERRGRKSEIGENNKSWGLDRSGNQYIVIHDSEEIHLPTNLSSNRVRIYLDYEAGRISFYDLCDPIQHLHTFTTTFTEPLHAGFNVLKGCIKIFGGEM</sequence>
<dbReference type="InterPro" id="IPR003879">
    <property type="entry name" value="Butyrophylin_SPRY"/>
</dbReference>
<evidence type="ECO:0000256" key="9">
    <source>
        <dbReference type="SAM" id="MobiDB-lite"/>
    </source>
</evidence>
<keyword evidence="2" id="KW-0479">Metal-binding</keyword>
<dbReference type="PANTHER" id="PTHR25465:SF41">
    <property type="entry name" value="E3 UBIQUITIN-PROTEIN LIGASE RNF135"/>
    <property type="match status" value="1"/>
</dbReference>
<dbReference type="SUPFAM" id="SSF49899">
    <property type="entry name" value="Concanavalin A-like lectins/glucanases"/>
    <property type="match status" value="1"/>
</dbReference>
<dbReference type="SMART" id="SM00502">
    <property type="entry name" value="BBC"/>
    <property type="match status" value="1"/>
</dbReference>
<protein>
    <recommendedName>
        <fullName evidence="14">E3 ubiquitin/ISG15 ligase TRIM25</fullName>
    </recommendedName>
</protein>
<dbReference type="SUPFAM" id="SSF57845">
    <property type="entry name" value="B-box zinc-binding domain"/>
    <property type="match status" value="1"/>
</dbReference>
<dbReference type="GO" id="GO:0045087">
    <property type="term" value="P:innate immune response"/>
    <property type="evidence" value="ECO:0007669"/>
    <property type="project" value="UniProtKB-KW"/>
</dbReference>
<proteinExistence type="predicted"/>
<dbReference type="Pfam" id="PF00622">
    <property type="entry name" value="SPRY"/>
    <property type="match status" value="1"/>
</dbReference>
<dbReference type="AlphaFoldDB" id="A0A2G9S1X7"/>
<feature type="compositionally biased region" description="Basic and acidic residues" evidence="9">
    <location>
        <begin position="423"/>
        <end position="433"/>
    </location>
</feature>
<dbReference type="InterPro" id="IPR001841">
    <property type="entry name" value="Znf_RING"/>
</dbReference>
<dbReference type="CDD" id="cd12891">
    <property type="entry name" value="SPRY_PRY_C-I_2"/>
    <property type="match status" value="1"/>
</dbReference>
<evidence type="ECO:0000259" key="10">
    <source>
        <dbReference type="PROSITE" id="PS50089"/>
    </source>
</evidence>
<keyword evidence="6 8" id="KW-0175">Coiled coil</keyword>
<dbReference type="PRINTS" id="PR01407">
    <property type="entry name" value="BUTYPHLNCDUF"/>
</dbReference>
<keyword evidence="4" id="KW-0862">Zinc</keyword>
<dbReference type="InterPro" id="IPR003649">
    <property type="entry name" value="Bbox_C"/>
</dbReference>
<dbReference type="Gene3D" id="3.30.40.10">
    <property type="entry name" value="Zinc/RING finger domain, C3HC4 (zinc finger)"/>
    <property type="match status" value="1"/>
</dbReference>
<dbReference type="EMBL" id="KV927640">
    <property type="protein sequence ID" value="PIO34146.1"/>
    <property type="molecule type" value="Genomic_DNA"/>
</dbReference>
<evidence type="ECO:0008006" key="14">
    <source>
        <dbReference type="Google" id="ProtNLM"/>
    </source>
</evidence>
<evidence type="ECO:0000259" key="11">
    <source>
        <dbReference type="PROSITE" id="PS50119"/>
    </source>
</evidence>
<feature type="coiled-coil region" evidence="8">
    <location>
        <begin position="233"/>
        <end position="328"/>
    </location>
</feature>
<dbReference type="SMART" id="SM00449">
    <property type="entry name" value="SPRY"/>
    <property type="match status" value="1"/>
</dbReference>
<dbReference type="SMART" id="SM00336">
    <property type="entry name" value="BBOX"/>
    <property type="match status" value="1"/>
</dbReference>
<dbReference type="Pfam" id="PF00643">
    <property type="entry name" value="zf-B_box"/>
    <property type="match status" value="1"/>
</dbReference>
<dbReference type="Gene3D" id="2.60.120.920">
    <property type="match status" value="1"/>
</dbReference>
<gene>
    <name evidence="13" type="ORF">AB205_0178770</name>
</gene>
<dbReference type="Gene3D" id="4.10.830.40">
    <property type="match status" value="1"/>
</dbReference>
<evidence type="ECO:0000256" key="6">
    <source>
        <dbReference type="ARBA" id="ARBA00023054"/>
    </source>
</evidence>
<dbReference type="OrthoDB" id="6105938at2759"/>
<evidence type="ECO:0000256" key="5">
    <source>
        <dbReference type="ARBA" id="ARBA00022859"/>
    </source>
</evidence>
<dbReference type="Gene3D" id="3.30.160.60">
    <property type="entry name" value="Classic Zinc Finger"/>
    <property type="match status" value="1"/>
</dbReference>
<organism evidence="13">
    <name type="scientific">Aquarana catesbeiana</name>
    <name type="common">American bullfrog</name>
    <name type="synonym">Rana catesbeiana</name>
    <dbReference type="NCBI Taxonomy" id="8400"/>
    <lineage>
        <taxon>Eukaryota</taxon>
        <taxon>Metazoa</taxon>
        <taxon>Chordata</taxon>
        <taxon>Craniata</taxon>
        <taxon>Vertebrata</taxon>
        <taxon>Euteleostomi</taxon>
        <taxon>Amphibia</taxon>
        <taxon>Batrachia</taxon>
        <taxon>Anura</taxon>
        <taxon>Neobatrachia</taxon>
        <taxon>Ranoidea</taxon>
        <taxon>Ranidae</taxon>
        <taxon>Aquarana</taxon>
    </lineage>
</organism>
<reference evidence="13" key="1">
    <citation type="submission" date="2017-08" db="EMBL/GenBank/DDBJ databases">
        <title>Assembly of the North American Bullfrog Genome.</title>
        <authorList>
            <person name="Warren R.L."/>
            <person name="Vandervalk B.P."/>
            <person name="Kucuk E."/>
            <person name="Birol I."/>
            <person name="Helbing C."/>
            <person name="Pandoh P."/>
            <person name="Behsaz B."/>
            <person name="Mohamadi H."/>
            <person name="Chu J."/>
            <person name="Jackman S."/>
            <person name="Hammond S.A."/>
            <person name="Veldhoen N."/>
            <person name="Kirk H."/>
            <person name="Zhao Y."/>
            <person name="Coope R."/>
            <person name="Pleasance S."/>
            <person name="Moore R."/>
            <person name="Holt R."/>
        </authorList>
    </citation>
    <scope>NUCLEOTIDE SEQUENCE</scope>
    <source>
        <strain evidence="13">Bruno</strain>
        <tissue evidence="13">Liver</tissue>
    </source>
</reference>
<dbReference type="InterPro" id="IPR000315">
    <property type="entry name" value="Znf_B-box"/>
</dbReference>
<evidence type="ECO:0000256" key="1">
    <source>
        <dbReference type="ARBA" id="ARBA00022588"/>
    </source>
</evidence>